<dbReference type="PANTHER" id="PTHR31071:SF2">
    <property type="entry name" value="ACTIN CYTOSKELETON-REGULATORY COMPLEX PAN-LIKE PROTEIN"/>
    <property type="match status" value="1"/>
</dbReference>
<gene>
    <name evidence="3" type="ORF">Sango_1370600</name>
</gene>
<evidence type="ECO:0000313" key="4">
    <source>
        <dbReference type="Proteomes" id="UP001289374"/>
    </source>
</evidence>
<sequence length="644" mass="73080">MVTDEQALADGWIRSRRNGIGGRRRWAGTELAATPFVQWKLRGGDSAAQSAVSVRKLAASLWRVSATNSGGGSVRWQCGLFDRLRFEVMSNERKDDENASCCSHRNDELLHLCLIYQIDCGNCSIKFCTSVPTPKIATEGVTKWDYCYSKAWVDVSYFRGRAEILKNNQEIATTPVASARCAELFKARKRINKLEAEQGWSRTKLKHFLKKLNEERASWIRTQHQRMCLMVKNLENDVKRERRKCRKMDIMNSKLLNDTTELTLSARKFKQNFEKEKRARELWEDVCDELAKEIEGSKAEIEALRNQHARIQEEVEKERKMLQLVEVWREERSQMKLINAKFMLEHKYSKMNNLIVDLVAFLRPLKSTVDMVKEFSSEIEDSQTCEAEVIRIPGNCFSHNQANYETFDATRKRVGSNGLTGGGSGFEDTSCQETLTQAEIYPTRASGGSDHSVNKISRSKYTSNYDAEHKENAHHGYERSESNETSSVSLKQSKKKKSSTISKLQRTLPRNEGTCKTILTDGISQRPSNGSISSIAPMALQQGVCGERAVAGQDLVGQWRLPDQRRNPHIVRAMKGHIEWRRQGIPRQGSAANLLKAKLESQKMILRNTRGSTLLRTVTDVILAVLEEQGSDVGSGLQDYMPAE</sequence>
<proteinExistence type="predicted"/>
<dbReference type="Proteomes" id="UP001289374">
    <property type="component" value="Unassembled WGS sequence"/>
</dbReference>
<keyword evidence="4" id="KW-1185">Reference proteome</keyword>
<comment type="caution">
    <text evidence="3">The sequence shown here is derived from an EMBL/GenBank/DDBJ whole genome shotgun (WGS) entry which is preliminary data.</text>
</comment>
<reference evidence="3" key="1">
    <citation type="submission" date="2020-06" db="EMBL/GenBank/DDBJ databases">
        <authorList>
            <person name="Li T."/>
            <person name="Hu X."/>
            <person name="Zhang T."/>
            <person name="Song X."/>
            <person name="Zhang H."/>
            <person name="Dai N."/>
            <person name="Sheng W."/>
            <person name="Hou X."/>
            <person name="Wei L."/>
        </authorList>
    </citation>
    <scope>NUCLEOTIDE SEQUENCE</scope>
    <source>
        <strain evidence="3">K16</strain>
        <tissue evidence="3">Leaf</tissue>
    </source>
</reference>
<evidence type="ECO:0000313" key="3">
    <source>
        <dbReference type="EMBL" id="KAK4398951.1"/>
    </source>
</evidence>
<evidence type="ECO:0000256" key="2">
    <source>
        <dbReference type="SAM" id="MobiDB-lite"/>
    </source>
</evidence>
<organism evidence="3 4">
    <name type="scientific">Sesamum angolense</name>
    <dbReference type="NCBI Taxonomy" id="2727404"/>
    <lineage>
        <taxon>Eukaryota</taxon>
        <taxon>Viridiplantae</taxon>
        <taxon>Streptophyta</taxon>
        <taxon>Embryophyta</taxon>
        <taxon>Tracheophyta</taxon>
        <taxon>Spermatophyta</taxon>
        <taxon>Magnoliopsida</taxon>
        <taxon>eudicotyledons</taxon>
        <taxon>Gunneridae</taxon>
        <taxon>Pentapetalae</taxon>
        <taxon>asterids</taxon>
        <taxon>lamiids</taxon>
        <taxon>Lamiales</taxon>
        <taxon>Pedaliaceae</taxon>
        <taxon>Sesamum</taxon>
    </lineage>
</organism>
<feature type="coiled-coil region" evidence="1">
    <location>
        <begin position="287"/>
        <end position="321"/>
    </location>
</feature>
<feature type="compositionally biased region" description="Basic and acidic residues" evidence="2">
    <location>
        <begin position="470"/>
        <end position="482"/>
    </location>
</feature>
<name>A0AAE1WT04_9LAMI</name>
<dbReference type="PANTHER" id="PTHR31071">
    <property type="entry name" value="GB|AAF24581.1"/>
    <property type="match status" value="1"/>
</dbReference>
<dbReference type="EMBL" id="JACGWL010000007">
    <property type="protein sequence ID" value="KAK4398951.1"/>
    <property type="molecule type" value="Genomic_DNA"/>
</dbReference>
<feature type="region of interest" description="Disordered" evidence="2">
    <location>
        <begin position="470"/>
        <end position="513"/>
    </location>
</feature>
<accession>A0AAE1WT04</accession>
<dbReference type="InterPro" id="IPR043424">
    <property type="entry name" value="BLT-like"/>
</dbReference>
<keyword evidence="1" id="KW-0175">Coiled coil</keyword>
<evidence type="ECO:0000256" key="1">
    <source>
        <dbReference type="SAM" id="Coils"/>
    </source>
</evidence>
<dbReference type="AlphaFoldDB" id="A0AAE1WT04"/>
<protein>
    <submittedName>
        <fullName evidence="3">Uncharacterized protein</fullName>
    </submittedName>
</protein>
<reference evidence="3" key="2">
    <citation type="journal article" date="2024" name="Plant">
        <title>Genomic evolution and insights into agronomic trait innovations of Sesamum species.</title>
        <authorList>
            <person name="Miao H."/>
            <person name="Wang L."/>
            <person name="Qu L."/>
            <person name="Liu H."/>
            <person name="Sun Y."/>
            <person name="Le M."/>
            <person name="Wang Q."/>
            <person name="Wei S."/>
            <person name="Zheng Y."/>
            <person name="Lin W."/>
            <person name="Duan Y."/>
            <person name="Cao H."/>
            <person name="Xiong S."/>
            <person name="Wang X."/>
            <person name="Wei L."/>
            <person name="Li C."/>
            <person name="Ma Q."/>
            <person name="Ju M."/>
            <person name="Zhao R."/>
            <person name="Li G."/>
            <person name="Mu C."/>
            <person name="Tian Q."/>
            <person name="Mei H."/>
            <person name="Zhang T."/>
            <person name="Gao T."/>
            <person name="Zhang H."/>
        </authorList>
    </citation>
    <scope>NUCLEOTIDE SEQUENCE</scope>
    <source>
        <strain evidence="3">K16</strain>
    </source>
</reference>